<proteinExistence type="predicted"/>
<accession>X0XLH8</accession>
<protein>
    <submittedName>
        <fullName evidence="1">Uncharacterized protein</fullName>
    </submittedName>
</protein>
<sequence>MEQRVNINGKTWIVPANQVPALIGWLSANAVDAQAMQQVTEVTTEKDGTQLLCE</sequence>
<reference evidence="1" key="1">
    <citation type="journal article" date="2014" name="Front. Microbiol.">
        <title>High frequency of phylogenetically diverse reductive dehalogenase-homologous genes in deep subseafloor sedimentary metagenomes.</title>
        <authorList>
            <person name="Kawai M."/>
            <person name="Futagami T."/>
            <person name="Toyoda A."/>
            <person name="Takaki Y."/>
            <person name="Nishi S."/>
            <person name="Hori S."/>
            <person name="Arai W."/>
            <person name="Tsubouchi T."/>
            <person name="Morono Y."/>
            <person name="Uchiyama I."/>
            <person name="Ito T."/>
            <person name="Fujiyama A."/>
            <person name="Inagaki F."/>
            <person name="Takami H."/>
        </authorList>
    </citation>
    <scope>NUCLEOTIDE SEQUENCE</scope>
    <source>
        <strain evidence="1">Expedition CK06-06</strain>
    </source>
</reference>
<evidence type="ECO:0000313" key="1">
    <source>
        <dbReference type="EMBL" id="GAG37493.1"/>
    </source>
</evidence>
<dbReference type="EMBL" id="BARS01044561">
    <property type="protein sequence ID" value="GAG37493.1"/>
    <property type="molecule type" value="Genomic_DNA"/>
</dbReference>
<dbReference type="AlphaFoldDB" id="X0XLH8"/>
<organism evidence="1">
    <name type="scientific">marine sediment metagenome</name>
    <dbReference type="NCBI Taxonomy" id="412755"/>
    <lineage>
        <taxon>unclassified sequences</taxon>
        <taxon>metagenomes</taxon>
        <taxon>ecological metagenomes</taxon>
    </lineage>
</organism>
<name>X0XLH8_9ZZZZ</name>
<gene>
    <name evidence="1" type="ORF">S01H1_67297</name>
</gene>
<comment type="caution">
    <text evidence="1">The sequence shown here is derived from an EMBL/GenBank/DDBJ whole genome shotgun (WGS) entry which is preliminary data.</text>
</comment>